<keyword evidence="3" id="KW-0812">Transmembrane</keyword>
<dbReference type="GO" id="GO:0016020">
    <property type="term" value="C:membrane"/>
    <property type="evidence" value="ECO:0007669"/>
    <property type="project" value="UniProtKB-SubCell"/>
</dbReference>
<evidence type="ECO:0000256" key="3">
    <source>
        <dbReference type="ARBA" id="ARBA00022692"/>
    </source>
</evidence>
<evidence type="ECO:0000256" key="5">
    <source>
        <dbReference type="ARBA" id="ARBA00022989"/>
    </source>
</evidence>
<dbReference type="AlphaFoldDB" id="A0A3D2BFD9"/>
<dbReference type="InterPro" id="IPR001901">
    <property type="entry name" value="Translocase_SecE/Sec61-g"/>
</dbReference>
<dbReference type="Gene3D" id="1.20.5.1030">
    <property type="entry name" value="Preprotein translocase secy subunit"/>
    <property type="match status" value="1"/>
</dbReference>
<reference evidence="9" key="1">
    <citation type="submission" date="2019-06" db="EMBL/GenBank/DDBJ databases">
        <title>Alistipes onderdonkii subsp. vulgaris subsp. nov., Alistipes dispar sp. nov. and Alistipes communis sp. nov., isolated from human faeces, and creation of Alistipes onderdonkii subsp. onderdonkii subsp. nov.</title>
        <authorList>
            <person name="Sakamoto M."/>
            <person name="Ikeyama N."/>
            <person name="Ogata Y."/>
            <person name="Suda W."/>
            <person name="Iino T."/>
            <person name="Hattori M."/>
            <person name="Ohkuma M."/>
        </authorList>
    </citation>
    <scope>NUCLEOTIDE SEQUENCE [LARGE SCALE GENOMIC DNA]</scope>
    <source>
        <strain evidence="9">5CBH24</strain>
    </source>
</reference>
<evidence type="ECO:0000256" key="4">
    <source>
        <dbReference type="ARBA" id="ARBA00022927"/>
    </source>
</evidence>
<protein>
    <submittedName>
        <fullName evidence="8">Protein translocase subunit SecE</fullName>
    </submittedName>
</protein>
<accession>A0A4Y1WTB1</accession>
<keyword evidence="6" id="KW-0811">Translocation</keyword>
<comment type="subcellular location">
    <subcellularLocation>
        <location evidence="1">Membrane</location>
    </subcellularLocation>
</comment>
<dbReference type="RefSeq" id="WP_019131490.1">
    <property type="nucleotide sequence ID" value="NZ_AP019735.1"/>
</dbReference>
<dbReference type="OrthoDB" id="9810735at2"/>
<evidence type="ECO:0000313" key="9">
    <source>
        <dbReference type="Proteomes" id="UP000318946"/>
    </source>
</evidence>
<dbReference type="KEGG" id="acou:A5CBH24_07090"/>
<evidence type="ECO:0000313" key="8">
    <source>
        <dbReference type="EMBL" id="BBL03396.1"/>
    </source>
</evidence>
<dbReference type="GeneID" id="78341420"/>
<keyword evidence="7" id="KW-0472">Membrane</keyword>
<dbReference type="GO" id="GO:0006605">
    <property type="term" value="P:protein targeting"/>
    <property type="evidence" value="ECO:0007669"/>
    <property type="project" value="InterPro"/>
</dbReference>
<keyword evidence="5" id="KW-1133">Transmembrane helix</keyword>
<organism evidence="8 9">
    <name type="scientific">Alistipes communis</name>
    <dbReference type="NCBI Taxonomy" id="2585118"/>
    <lineage>
        <taxon>Bacteria</taxon>
        <taxon>Pseudomonadati</taxon>
        <taxon>Bacteroidota</taxon>
        <taxon>Bacteroidia</taxon>
        <taxon>Bacteroidales</taxon>
        <taxon>Rikenellaceae</taxon>
        <taxon>Alistipes</taxon>
    </lineage>
</organism>
<evidence type="ECO:0000256" key="6">
    <source>
        <dbReference type="ARBA" id="ARBA00023010"/>
    </source>
</evidence>
<dbReference type="InterPro" id="IPR038379">
    <property type="entry name" value="SecE_sf"/>
</dbReference>
<dbReference type="GO" id="GO:0008320">
    <property type="term" value="F:protein transmembrane transporter activity"/>
    <property type="evidence" value="ECO:0007669"/>
    <property type="project" value="InterPro"/>
</dbReference>
<dbReference type="STRING" id="1118061.GCA_000311925_02513"/>
<dbReference type="Pfam" id="PF00584">
    <property type="entry name" value="SecE"/>
    <property type="match status" value="1"/>
</dbReference>
<name>A0A3D2BFD9_9BACT</name>
<dbReference type="GO" id="GO:0009306">
    <property type="term" value="P:protein secretion"/>
    <property type="evidence" value="ECO:0007669"/>
    <property type="project" value="InterPro"/>
</dbReference>
<accession>A0A4Y1XQ79</accession>
<keyword evidence="2" id="KW-0813">Transport</keyword>
<dbReference type="NCBIfam" id="TIGR00964">
    <property type="entry name" value="secE_bact"/>
    <property type="match status" value="1"/>
</dbReference>
<proteinExistence type="predicted"/>
<dbReference type="GO" id="GO:0006886">
    <property type="term" value="P:intracellular protein transport"/>
    <property type="evidence" value="ECO:0007669"/>
    <property type="project" value="InterPro"/>
</dbReference>
<sequence>MLNYIKESYKELVEKVSWPTFAQLQSSTIVVMVASLIFALVVLVMDISFENLMKGIYSFLGNIGH</sequence>
<accession>A0A3D2BFD9</accession>
<dbReference type="Proteomes" id="UP000318946">
    <property type="component" value="Chromosome"/>
</dbReference>
<keyword evidence="4" id="KW-0653">Protein transport</keyword>
<evidence type="ECO:0000256" key="2">
    <source>
        <dbReference type="ARBA" id="ARBA00022448"/>
    </source>
</evidence>
<evidence type="ECO:0000256" key="1">
    <source>
        <dbReference type="ARBA" id="ARBA00004370"/>
    </source>
</evidence>
<gene>
    <name evidence="8" type="primary">secE</name>
    <name evidence="8" type="ORF">A5CBH24_07090</name>
</gene>
<dbReference type="InterPro" id="IPR005807">
    <property type="entry name" value="SecE_bac"/>
</dbReference>
<dbReference type="EMBL" id="AP019735">
    <property type="protein sequence ID" value="BBL03396.1"/>
    <property type="molecule type" value="Genomic_DNA"/>
</dbReference>
<keyword evidence="9" id="KW-1185">Reference proteome</keyword>
<evidence type="ECO:0000256" key="7">
    <source>
        <dbReference type="ARBA" id="ARBA00023136"/>
    </source>
</evidence>